<dbReference type="EMBL" id="KI657626">
    <property type="protein sequence ID" value="ETN85955.1"/>
    <property type="molecule type" value="Genomic_DNA"/>
</dbReference>
<evidence type="ECO:0000259" key="1">
    <source>
        <dbReference type="Pfam" id="PF00248"/>
    </source>
</evidence>
<keyword evidence="3" id="KW-1185">Reference proteome</keyword>
<protein>
    <submittedName>
        <fullName evidence="2">Oxidoreductase, aldo/keto reductase family protein</fullName>
    </submittedName>
</protein>
<dbReference type="PANTHER" id="PTHR11732">
    <property type="entry name" value="ALDO/KETO REDUCTASE"/>
    <property type="match status" value="1"/>
</dbReference>
<dbReference type="KEGG" id="nai:NECAME_06120"/>
<dbReference type="CTD" id="25346152"/>
<dbReference type="InterPro" id="IPR023210">
    <property type="entry name" value="NADP_OxRdtase_dom"/>
</dbReference>
<dbReference type="InterPro" id="IPR020471">
    <property type="entry name" value="AKR"/>
</dbReference>
<dbReference type="Proteomes" id="UP000053676">
    <property type="component" value="Unassembled WGS sequence"/>
</dbReference>
<dbReference type="Gene3D" id="3.20.20.100">
    <property type="entry name" value="NADP-dependent oxidoreductase domain"/>
    <property type="match status" value="2"/>
</dbReference>
<evidence type="ECO:0000313" key="3">
    <source>
        <dbReference type="Proteomes" id="UP000053676"/>
    </source>
</evidence>
<proteinExistence type="predicted"/>
<dbReference type="OrthoDB" id="416253at2759"/>
<dbReference type="OMA" id="YNYKNED"/>
<dbReference type="STRING" id="51031.W2TV28"/>
<dbReference type="SUPFAM" id="SSF51430">
    <property type="entry name" value="NAD(P)-linked oxidoreductase"/>
    <property type="match status" value="2"/>
</dbReference>
<dbReference type="Pfam" id="PF00248">
    <property type="entry name" value="Aldo_ket_red"/>
    <property type="match status" value="2"/>
</dbReference>
<feature type="domain" description="NADP-dependent oxidoreductase" evidence="1">
    <location>
        <begin position="386"/>
        <end position="651"/>
    </location>
</feature>
<evidence type="ECO:0000313" key="2">
    <source>
        <dbReference type="EMBL" id="ETN85955.1"/>
    </source>
</evidence>
<feature type="domain" description="NADP-dependent oxidoreductase" evidence="1">
    <location>
        <begin position="19"/>
        <end position="292"/>
    </location>
</feature>
<dbReference type="InterPro" id="IPR018170">
    <property type="entry name" value="Aldo/ket_reductase_CS"/>
</dbReference>
<sequence length="678" mass="76701">MTVGGPTITLSNGVEMPQVGLGTWQSTPAEVKAAVIAAVEAGYRLIDTATVYANEGAIGEAILELIEAGKIKREELFITTKLWATHLHPNDTESALRESLRLLKLDYVDLYLAHMPACFNHDMTEQNHSVTVEDVWKGLEGVYKKGLTKAIGISNFSGEQIERIMKTATVPIHNLQVELHLYFPQHDLHDICKKHNISLTSYATLGSPGRVNFSLPSGAKLEWAPAANDLDNPNVKKLAEKYNKTPAQILLRYVMDRNIAVIPKSVNASRIAENFNVFDFALDQQEIKELEATPHRQRLFLQDFMEGHPEDAFPSERRRMLFFSLHTCNFCYSKEKEEDISKMDIYEGDMFSLDKFRTKMTIGGPTITLSNGVKMPQVGLGTLLSTPVEVKAAVKTAIECGYRLIDTATLYKNEEAIGESIHEMIQAGKVKRDDLFITTKVWGTHLHPDQIEASARESLRLFKLDRLDLLLAHLPTSFNHDMTEQDHSLTAVDVWRGMEAVYRKGLARAIGVSNFNGEQIERIMKVASVPIHNLQVEVHLYWPQHELHEICKKHNIALTSYASLGSPGRGQFKRLTDAKIEWADVPRDLDDPNVKKLAEKYKKTPAQILLRYVMERNIAIIPKSVTPSRIAENFNVFDFALKPSEIEELESTAHHQRLFFFDFMEGHPEDPWAAERKH</sequence>
<dbReference type="AlphaFoldDB" id="W2TV28"/>
<dbReference type="PROSITE" id="PS00062">
    <property type="entry name" value="ALDOKETO_REDUCTASE_2"/>
    <property type="match status" value="2"/>
</dbReference>
<dbReference type="GO" id="GO:0016491">
    <property type="term" value="F:oxidoreductase activity"/>
    <property type="evidence" value="ECO:0007669"/>
    <property type="project" value="InterPro"/>
</dbReference>
<dbReference type="GeneID" id="25346152"/>
<dbReference type="FunFam" id="3.20.20.100:FF:000029">
    <property type="entry name" value="Aldo-keto reductase"/>
    <property type="match status" value="2"/>
</dbReference>
<reference evidence="3" key="1">
    <citation type="journal article" date="2014" name="Nat. Genet.">
        <title>Genome of the human hookworm Necator americanus.</title>
        <authorList>
            <person name="Tang Y.T."/>
            <person name="Gao X."/>
            <person name="Rosa B.A."/>
            <person name="Abubucker S."/>
            <person name="Hallsworth-Pepin K."/>
            <person name="Martin J."/>
            <person name="Tyagi R."/>
            <person name="Heizer E."/>
            <person name="Zhang X."/>
            <person name="Bhonagiri-Palsikar V."/>
            <person name="Minx P."/>
            <person name="Warren W.C."/>
            <person name="Wang Q."/>
            <person name="Zhan B."/>
            <person name="Hotez P.J."/>
            <person name="Sternberg P.W."/>
            <person name="Dougall A."/>
            <person name="Gaze S.T."/>
            <person name="Mulvenna J."/>
            <person name="Sotillo J."/>
            <person name="Ranganathan S."/>
            <person name="Rabelo E.M."/>
            <person name="Wilson R.K."/>
            <person name="Felgner P.L."/>
            <person name="Bethony J."/>
            <person name="Hawdon J.M."/>
            <person name="Gasser R.B."/>
            <person name="Loukas A."/>
            <person name="Mitreva M."/>
        </authorList>
    </citation>
    <scope>NUCLEOTIDE SEQUENCE [LARGE SCALE GENOMIC DNA]</scope>
</reference>
<accession>W2TV28</accession>
<organism evidence="2 3">
    <name type="scientific">Necator americanus</name>
    <name type="common">Human hookworm</name>
    <dbReference type="NCBI Taxonomy" id="51031"/>
    <lineage>
        <taxon>Eukaryota</taxon>
        <taxon>Metazoa</taxon>
        <taxon>Ecdysozoa</taxon>
        <taxon>Nematoda</taxon>
        <taxon>Chromadorea</taxon>
        <taxon>Rhabditida</taxon>
        <taxon>Rhabditina</taxon>
        <taxon>Rhabditomorpha</taxon>
        <taxon>Strongyloidea</taxon>
        <taxon>Ancylostomatidae</taxon>
        <taxon>Bunostominae</taxon>
        <taxon>Necator</taxon>
    </lineage>
</organism>
<dbReference type="PROSITE" id="PS00798">
    <property type="entry name" value="ALDOKETO_REDUCTASE_1"/>
    <property type="match status" value="2"/>
</dbReference>
<dbReference type="InterPro" id="IPR036812">
    <property type="entry name" value="NAD(P)_OxRdtase_dom_sf"/>
</dbReference>
<dbReference type="PROSITE" id="PS00063">
    <property type="entry name" value="ALDOKETO_REDUCTASE_3"/>
    <property type="match status" value="2"/>
</dbReference>
<gene>
    <name evidence="2" type="ORF">NECAME_06120</name>
</gene>
<dbReference type="PRINTS" id="PR00069">
    <property type="entry name" value="ALDKETRDTASE"/>
</dbReference>
<name>W2TV28_NECAM</name>